<dbReference type="Gene3D" id="3.40.50.2000">
    <property type="entry name" value="Glycogen Phosphorylase B"/>
    <property type="match status" value="1"/>
</dbReference>
<gene>
    <name evidence="1" type="ORF">JIN83_01330</name>
</gene>
<evidence type="ECO:0000313" key="1">
    <source>
        <dbReference type="EMBL" id="MBK1853589.1"/>
    </source>
</evidence>
<dbReference type="Proteomes" id="UP000634206">
    <property type="component" value="Unassembled WGS sequence"/>
</dbReference>
<name>A0AAE2VCR5_9BACT</name>
<accession>A0AAE2VCR5</accession>
<evidence type="ECO:0000313" key="2">
    <source>
        <dbReference type="Proteomes" id="UP000634206"/>
    </source>
</evidence>
<protein>
    <submittedName>
        <fullName evidence="1">Uncharacterized protein</fullName>
    </submittedName>
</protein>
<dbReference type="EMBL" id="JAENIG010000001">
    <property type="protein sequence ID" value="MBK1853589.1"/>
    <property type="molecule type" value="Genomic_DNA"/>
</dbReference>
<reference evidence="1" key="1">
    <citation type="submission" date="2021-01" db="EMBL/GenBank/DDBJ databases">
        <title>Modified the classification status of verrucomicrobia.</title>
        <authorList>
            <person name="Feng X."/>
        </authorList>
    </citation>
    <scope>NUCLEOTIDE SEQUENCE</scope>
    <source>
        <strain evidence="1">5K15</strain>
    </source>
</reference>
<keyword evidence="2" id="KW-1185">Reference proteome</keyword>
<organism evidence="1 2">
    <name type="scientific">Oceaniferula flava</name>
    <dbReference type="NCBI Taxonomy" id="2800421"/>
    <lineage>
        <taxon>Bacteria</taxon>
        <taxon>Pseudomonadati</taxon>
        <taxon>Verrucomicrobiota</taxon>
        <taxon>Verrucomicrobiia</taxon>
        <taxon>Verrucomicrobiales</taxon>
        <taxon>Verrucomicrobiaceae</taxon>
        <taxon>Oceaniferula</taxon>
    </lineage>
</organism>
<comment type="caution">
    <text evidence="1">The sequence shown here is derived from an EMBL/GenBank/DDBJ whole genome shotgun (WGS) entry which is preliminary data.</text>
</comment>
<sequence>MKIAFIEQKISDRGTSVAVYDYARHNEEILGNTSLTFSIPGGDGNAEARFESRFDHHYYSDREELDRLLAEHQVDFAYFLKHGKNDGADTSVCRCGIHCVFKTTQPHGDVYACISEYLNERFKTQCPVVPHMIDMPADAGDMRAELGIPADAIVYGRHGGAENFNLVFVQETVARILAEQPNTWFLFLNTDPFLPEGAAGRERCIHLPSTADRKEVARFINSCDAMLHARRGGETFGLACGEFSVLNKPVITWAPPTGIDGIKQHLRNFYVKLTGTGTRIPHRMPRAHLDILGDRAIVYHTAKELYPILANPSLWQQNYQDWDAYSSGYGPAPVMQLFSEVFLTPPAK</sequence>
<proteinExistence type="predicted"/>
<dbReference type="AlphaFoldDB" id="A0AAE2VCR5"/>
<dbReference type="SUPFAM" id="SSF53756">
    <property type="entry name" value="UDP-Glycosyltransferase/glycogen phosphorylase"/>
    <property type="match status" value="1"/>
</dbReference>
<dbReference type="RefSeq" id="WP_309488185.1">
    <property type="nucleotide sequence ID" value="NZ_JAENIG010000001.1"/>
</dbReference>